<name>A0ABS9HYZ0_9GAMM</name>
<evidence type="ECO:0000256" key="5">
    <source>
        <dbReference type="SAM" id="SignalP"/>
    </source>
</evidence>
<reference evidence="6" key="2">
    <citation type="submission" date="2022-01" db="EMBL/GenBank/DDBJ databases">
        <authorList>
            <person name="Zhou L.Y."/>
        </authorList>
    </citation>
    <scope>NUCLEOTIDE SEQUENCE</scope>
    <source>
        <strain evidence="6">TLK-CK17</strain>
    </source>
</reference>
<gene>
    <name evidence="6" type="ORF">L3V18_17675</name>
</gene>
<evidence type="ECO:0000256" key="4">
    <source>
        <dbReference type="SAM" id="MobiDB-lite"/>
    </source>
</evidence>
<dbReference type="SUPFAM" id="SSF48452">
    <property type="entry name" value="TPR-like"/>
    <property type="match status" value="1"/>
</dbReference>
<dbReference type="InterPro" id="IPR019734">
    <property type="entry name" value="TPR_rpt"/>
</dbReference>
<dbReference type="Gene3D" id="1.25.40.10">
    <property type="entry name" value="Tetratricopeptide repeat domain"/>
    <property type="match status" value="1"/>
</dbReference>
<proteinExistence type="predicted"/>
<evidence type="ECO:0000256" key="3">
    <source>
        <dbReference type="PROSITE-ProRule" id="PRU00339"/>
    </source>
</evidence>
<evidence type="ECO:0000313" key="6">
    <source>
        <dbReference type="EMBL" id="MCF7223593.1"/>
    </source>
</evidence>
<keyword evidence="1" id="KW-0677">Repeat</keyword>
<feature type="region of interest" description="Disordered" evidence="4">
    <location>
        <begin position="126"/>
        <end position="176"/>
    </location>
</feature>
<dbReference type="Pfam" id="PF07719">
    <property type="entry name" value="TPR_2"/>
    <property type="match status" value="1"/>
</dbReference>
<dbReference type="Proteomes" id="UP001430796">
    <property type="component" value="Unassembled WGS sequence"/>
</dbReference>
<dbReference type="PROSITE" id="PS50005">
    <property type="entry name" value="TPR"/>
    <property type="match status" value="1"/>
</dbReference>
<feature type="compositionally biased region" description="Acidic residues" evidence="4">
    <location>
        <begin position="166"/>
        <end position="176"/>
    </location>
</feature>
<feature type="repeat" description="TPR" evidence="3">
    <location>
        <begin position="66"/>
        <end position="99"/>
    </location>
</feature>
<comment type="caution">
    <text evidence="6">The sequence shown here is derived from an EMBL/GenBank/DDBJ whole genome shotgun (WGS) entry which is preliminary data.</text>
</comment>
<accession>A0ABS9HYZ0</accession>
<dbReference type="SMART" id="SM00028">
    <property type="entry name" value="TPR"/>
    <property type="match status" value="1"/>
</dbReference>
<dbReference type="RefSeq" id="WP_237056709.1">
    <property type="nucleotide sequence ID" value="NZ_JAKJPO010000018.1"/>
</dbReference>
<evidence type="ECO:0000256" key="2">
    <source>
        <dbReference type="ARBA" id="ARBA00022803"/>
    </source>
</evidence>
<keyword evidence="2 3" id="KW-0802">TPR repeat</keyword>
<sequence>MGRLSRCLLPILLLAGLAGCASTAGTPRGNDLLAMEEMAARAYRQGDYVRAADLYAGIVEAMPDQAEYWYRLGNAYARQGLSQEAALSYRQSLALDASNARGWHNLGMMQLKLANEAFAAGEARGSKRARVHAENQRLADATSRILDEGHNASVRPAPDGAPSPQPDEDADAGDSR</sequence>
<dbReference type="EMBL" id="JAKJPO010000018">
    <property type="protein sequence ID" value="MCF7223593.1"/>
    <property type="molecule type" value="Genomic_DNA"/>
</dbReference>
<organism evidence="6 7">
    <name type="scientific">Marilutibacter chinensis</name>
    <dbReference type="NCBI Taxonomy" id="2912247"/>
    <lineage>
        <taxon>Bacteria</taxon>
        <taxon>Pseudomonadati</taxon>
        <taxon>Pseudomonadota</taxon>
        <taxon>Gammaproteobacteria</taxon>
        <taxon>Lysobacterales</taxon>
        <taxon>Lysobacteraceae</taxon>
        <taxon>Marilutibacter</taxon>
    </lineage>
</organism>
<evidence type="ECO:0000313" key="7">
    <source>
        <dbReference type="Proteomes" id="UP001430796"/>
    </source>
</evidence>
<dbReference type="InterPro" id="IPR013105">
    <property type="entry name" value="TPR_2"/>
</dbReference>
<protein>
    <submittedName>
        <fullName evidence="6">Tetratricopeptide repeat protein</fullName>
    </submittedName>
</protein>
<reference evidence="6" key="1">
    <citation type="submission" date="2022-01" db="EMBL/GenBank/DDBJ databases">
        <title>Lysobacter chinensis sp. nov., a bacterium isolated from cow dung compost.</title>
        <authorList>
            <person name="Liu Y."/>
        </authorList>
    </citation>
    <scope>NUCLEOTIDE SEQUENCE</scope>
    <source>
        <strain evidence="6">TLK-CK17</strain>
    </source>
</reference>
<dbReference type="InterPro" id="IPR011990">
    <property type="entry name" value="TPR-like_helical_dom_sf"/>
</dbReference>
<feature type="chain" id="PRO_5046073365" evidence="5">
    <location>
        <begin position="24"/>
        <end position="176"/>
    </location>
</feature>
<keyword evidence="7" id="KW-1185">Reference proteome</keyword>
<keyword evidence="5" id="KW-0732">Signal</keyword>
<evidence type="ECO:0000256" key="1">
    <source>
        <dbReference type="ARBA" id="ARBA00022737"/>
    </source>
</evidence>
<feature type="signal peptide" evidence="5">
    <location>
        <begin position="1"/>
        <end position="23"/>
    </location>
</feature>
<dbReference type="PROSITE" id="PS51257">
    <property type="entry name" value="PROKAR_LIPOPROTEIN"/>
    <property type="match status" value="1"/>
</dbReference>